<feature type="transmembrane region" description="Helical" evidence="1">
    <location>
        <begin position="123"/>
        <end position="143"/>
    </location>
</feature>
<evidence type="ECO:0000313" key="2">
    <source>
        <dbReference type="EMBL" id="SVB86791.1"/>
    </source>
</evidence>
<dbReference type="Gene3D" id="2.40.50.100">
    <property type="match status" value="1"/>
</dbReference>
<proteinExistence type="predicted"/>
<sequence>ALAVLSKPVGRARFILGKYVGLSGALMLLLYANLVACLLASRMAYDAYGSADTFSFAIYCLGGLLAAFVAGGFLNYFLQVRFVITTVIAVVILTTAMFAIILTTTEAETTGAGADPRLVDWRLISASALILFAVLILTALALACSTRLELLPTLAICSGVLFLGLMSDWLFLARAETDLSGMGGVVAIEGAKNEDKTITISNDDSKQQEQHRVLSGKSILVSNGDTVVKGQKLTKGSWWASVLYTVTPNWQNFWLADVLEGDGKIPTGYIGQAFGYLVGYVGATLSVALWLFEDRELT</sequence>
<organism evidence="2">
    <name type="scientific">marine metagenome</name>
    <dbReference type="NCBI Taxonomy" id="408172"/>
    <lineage>
        <taxon>unclassified sequences</taxon>
        <taxon>metagenomes</taxon>
        <taxon>ecological metagenomes</taxon>
    </lineage>
</organism>
<keyword evidence="1" id="KW-1133">Transmembrane helix</keyword>
<feature type="transmembrane region" description="Helical" evidence="1">
    <location>
        <begin position="20"/>
        <end position="44"/>
    </location>
</feature>
<feature type="non-terminal residue" evidence="2">
    <location>
        <position position="1"/>
    </location>
</feature>
<accession>A0A382HJV8</accession>
<feature type="transmembrane region" description="Helical" evidence="1">
    <location>
        <begin position="150"/>
        <end position="172"/>
    </location>
</feature>
<dbReference type="PANTHER" id="PTHR43471">
    <property type="entry name" value="ABC TRANSPORTER PERMEASE"/>
    <property type="match status" value="1"/>
</dbReference>
<dbReference type="EMBL" id="UINC01061330">
    <property type="protein sequence ID" value="SVB86791.1"/>
    <property type="molecule type" value="Genomic_DNA"/>
</dbReference>
<feature type="transmembrane region" description="Helical" evidence="1">
    <location>
        <begin position="56"/>
        <end position="77"/>
    </location>
</feature>
<name>A0A382HJV8_9ZZZZ</name>
<reference evidence="2" key="1">
    <citation type="submission" date="2018-05" db="EMBL/GenBank/DDBJ databases">
        <authorList>
            <person name="Lanie J.A."/>
            <person name="Ng W.-L."/>
            <person name="Kazmierczak K.M."/>
            <person name="Andrzejewski T.M."/>
            <person name="Davidsen T.M."/>
            <person name="Wayne K.J."/>
            <person name="Tettelin H."/>
            <person name="Glass J.I."/>
            <person name="Rusch D."/>
            <person name="Podicherti R."/>
            <person name="Tsui H.-C.T."/>
            <person name="Winkler M.E."/>
        </authorList>
    </citation>
    <scope>NUCLEOTIDE SEQUENCE</scope>
</reference>
<keyword evidence="1" id="KW-0472">Membrane</keyword>
<protein>
    <submittedName>
        <fullName evidence="2">Uncharacterized protein</fullName>
    </submittedName>
</protein>
<keyword evidence="1" id="KW-0812">Transmembrane</keyword>
<gene>
    <name evidence="2" type="ORF">METZ01_LOCUS239645</name>
</gene>
<feature type="transmembrane region" description="Helical" evidence="1">
    <location>
        <begin position="82"/>
        <end position="103"/>
    </location>
</feature>
<dbReference type="PANTHER" id="PTHR43471:SF10">
    <property type="entry name" value="SLL1107 PROTEIN"/>
    <property type="match status" value="1"/>
</dbReference>
<evidence type="ECO:0000256" key="1">
    <source>
        <dbReference type="SAM" id="Phobius"/>
    </source>
</evidence>
<dbReference type="AlphaFoldDB" id="A0A382HJV8"/>
<feature type="transmembrane region" description="Helical" evidence="1">
    <location>
        <begin position="273"/>
        <end position="292"/>
    </location>
</feature>